<dbReference type="OrthoDB" id="10266662at2759"/>
<dbReference type="GO" id="GO:0030691">
    <property type="term" value="C:Noc2p-Noc3p complex"/>
    <property type="evidence" value="ECO:0007669"/>
    <property type="project" value="EnsemblFungi"/>
</dbReference>
<dbReference type="Proteomes" id="UP000094455">
    <property type="component" value="Unassembled WGS sequence"/>
</dbReference>
<evidence type="ECO:0000313" key="5">
    <source>
        <dbReference type="EMBL" id="ODQ48076.1"/>
    </source>
</evidence>
<evidence type="ECO:0000313" key="6">
    <source>
        <dbReference type="Proteomes" id="UP000094455"/>
    </source>
</evidence>
<dbReference type="GO" id="GO:0030690">
    <property type="term" value="C:Noc1p-Noc2p complex"/>
    <property type="evidence" value="ECO:0007669"/>
    <property type="project" value="EnsemblFungi"/>
</dbReference>
<dbReference type="STRING" id="763406.A0A1E3NPW5"/>
<name>A0A1E3NPW5_9ASCO</name>
<gene>
    <name evidence="5" type="ORF">PICMEDRAFT_23133</name>
</gene>
<feature type="compositionally biased region" description="Acidic residues" evidence="4">
    <location>
        <begin position="141"/>
        <end position="156"/>
    </location>
</feature>
<evidence type="ECO:0000256" key="1">
    <source>
        <dbReference type="ARBA" id="ARBA00004123"/>
    </source>
</evidence>
<dbReference type="EMBL" id="KV454002">
    <property type="protein sequence ID" value="ODQ48076.1"/>
    <property type="molecule type" value="Genomic_DNA"/>
</dbReference>
<comment type="similarity">
    <text evidence="2">Belongs to the NOC2 family.</text>
</comment>
<accession>A0A1E3NPW5</accession>
<keyword evidence="3" id="KW-0539">Nucleus</keyword>
<organism evidence="5 6">
    <name type="scientific">Pichia membranifaciens NRRL Y-2026</name>
    <dbReference type="NCBI Taxonomy" id="763406"/>
    <lineage>
        <taxon>Eukaryota</taxon>
        <taxon>Fungi</taxon>
        <taxon>Dikarya</taxon>
        <taxon>Ascomycota</taxon>
        <taxon>Saccharomycotina</taxon>
        <taxon>Pichiomycetes</taxon>
        <taxon>Pichiales</taxon>
        <taxon>Pichiaceae</taxon>
        <taxon>Pichia</taxon>
    </lineage>
</organism>
<dbReference type="RefSeq" id="XP_019019189.1">
    <property type="nucleotide sequence ID" value="XM_019162296.1"/>
</dbReference>
<feature type="compositionally biased region" description="Basic and acidic residues" evidence="4">
    <location>
        <begin position="18"/>
        <end position="31"/>
    </location>
</feature>
<dbReference type="GO" id="GO:0005654">
    <property type="term" value="C:nucleoplasm"/>
    <property type="evidence" value="ECO:0007669"/>
    <property type="project" value="EnsemblFungi"/>
</dbReference>
<feature type="non-terminal residue" evidence="5">
    <location>
        <position position="703"/>
    </location>
</feature>
<comment type="subcellular location">
    <subcellularLocation>
        <location evidence="1">Nucleus</location>
    </subcellularLocation>
</comment>
<sequence>MGKVAKSTKKFQAKHLKHTIEQRKKVQEHNKKISQRKGSKKGSKGSDAKVDNNQKNAKVFEDVDMEEYFDQEEKLPEIKKSKTKAKEEDKEDVSSSSDEEDAEQDLDMNTLAKEDPDFFKYLKDNDKDLLDFDAVNPLDAISDDEGDEDEDEEEEGKEFARDDKTDAKKGDKKGEEHAVEVDLKLVKKWSEDLKSDTPGFKTLKNTVIAYKSALNADSEDAFKYSVKEEKVFKNLMLIVLQDLPLAIQKLTPYKVSSNGIRNISGNKKKIAQVSSIVKAHIPSLITLLEDSSNTETCALVLQSVQELLPYLISFRKLLKAVVNAVVDIWSSSSSLETQISAFAWMNNASKEYPKSVLEIILRSTYSSFIKNCGKTNVHTTPLLNFQKNSAAELFGLNPTLGYQIGFEYVRQLAIHLRGSVNNPTKDSYKTIYNWKYCHGLDFWSRVISVQITAKDGEIIDNPLEKLSYPLIQVTIGTIKLIPTAQFFPLRFYLIRSLIRLSHNTGVYIPLFPLLSEILHASMFSRNPKRENLPAVDFENVIKVNKAYLNTRVYLEGVCEELIELIGEFFVLYCKSVAFPELTTPPLIFMRRLAKKNNTAKNNAKFSRQLSTLIDKLAANSKYIEKQRSQIEYGPKNRAAVNKFLQDLDWTKTPLGAYISTQRLVKEERLKLLRESLEQDAKDNAIKHDLDSDGDLELKDAGSD</sequence>
<dbReference type="GO" id="GO:0005730">
    <property type="term" value="C:nucleolus"/>
    <property type="evidence" value="ECO:0007669"/>
    <property type="project" value="EnsemblFungi"/>
</dbReference>
<feature type="compositionally biased region" description="Basic residues" evidence="4">
    <location>
        <begin position="32"/>
        <end position="43"/>
    </location>
</feature>
<feature type="region of interest" description="Disordered" evidence="4">
    <location>
        <begin position="138"/>
        <end position="174"/>
    </location>
</feature>
<proteinExistence type="inferred from homology"/>
<feature type="compositionally biased region" description="Acidic residues" evidence="4">
    <location>
        <begin position="97"/>
        <end position="106"/>
    </location>
</feature>
<protein>
    <recommendedName>
        <fullName evidence="7">Nucleolar complex protein 2</fullName>
    </recommendedName>
</protein>
<evidence type="ECO:0000256" key="2">
    <source>
        <dbReference type="ARBA" id="ARBA00005907"/>
    </source>
</evidence>
<keyword evidence="6" id="KW-1185">Reference proteome</keyword>
<evidence type="ECO:0000256" key="4">
    <source>
        <dbReference type="SAM" id="MobiDB-lite"/>
    </source>
</evidence>
<feature type="compositionally biased region" description="Basic and acidic residues" evidence="4">
    <location>
        <begin position="157"/>
        <end position="174"/>
    </location>
</feature>
<evidence type="ECO:0000256" key="3">
    <source>
        <dbReference type="ARBA" id="ARBA00023242"/>
    </source>
</evidence>
<dbReference type="PANTHER" id="PTHR12687:SF4">
    <property type="entry name" value="NUCLEOLAR COMPLEX PROTEIN 2 HOMOLOG"/>
    <property type="match status" value="1"/>
</dbReference>
<feature type="region of interest" description="Disordered" evidence="4">
    <location>
        <begin position="682"/>
        <end position="703"/>
    </location>
</feature>
<dbReference type="InterPro" id="IPR005343">
    <property type="entry name" value="Noc2"/>
</dbReference>
<feature type="compositionally biased region" description="Basic residues" evidence="4">
    <location>
        <begin position="1"/>
        <end position="17"/>
    </location>
</feature>
<dbReference type="PANTHER" id="PTHR12687">
    <property type="entry name" value="NUCLEOLAR COMPLEX 2 AND RAD4-RELATED"/>
    <property type="match status" value="1"/>
</dbReference>
<feature type="region of interest" description="Disordered" evidence="4">
    <location>
        <begin position="1"/>
        <end position="111"/>
    </location>
</feature>
<feature type="compositionally biased region" description="Basic and acidic residues" evidence="4">
    <location>
        <begin position="71"/>
        <end position="88"/>
    </location>
</feature>
<dbReference type="GO" id="GO:0042273">
    <property type="term" value="P:ribosomal large subunit biogenesis"/>
    <property type="evidence" value="ECO:0007669"/>
    <property type="project" value="EnsemblFungi"/>
</dbReference>
<dbReference type="GeneID" id="30178983"/>
<reference evidence="5 6" key="1">
    <citation type="journal article" date="2016" name="Proc. Natl. Acad. Sci. U.S.A.">
        <title>Comparative genomics of biotechnologically important yeasts.</title>
        <authorList>
            <person name="Riley R."/>
            <person name="Haridas S."/>
            <person name="Wolfe K.H."/>
            <person name="Lopes M.R."/>
            <person name="Hittinger C.T."/>
            <person name="Goeker M."/>
            <person name="Salamov A.A."/>
            <person name="Wisecaver J.H."/>
            <person name="Long T.M."/>
            <person name="Calvey C.H."/>
            <person name="Aerts A.L."/>
            <person name="Barry K.W."/>
            <person name="Choi C."/>
            <person name="Clum A."/>
            <person name="Coughlan A.Y."/>
            <person name="Deshpande S."/>
            <person name="Douglass A.P."/>
            <person name="Hanson S.J."/>
            <person name="Klenk H.-P."/>
            <person name="LaButti K.M."/>
            <person name="Lapidus A."/>
            <person name="Lindquist E.A."/>
            <person name="Lipzen A.M."/>
            <person name="Meier-Kolthoff J.P."/>
            <person name="Ohm R.A."/>
            <person name="Otillar R.P."/>
            <person name="Pangilinan J.L."/>
            <person name="Peng Y."/>
            <person name="Rokas A."/>
            <person name="Rosa C.A."/>
            <person name="Scheuner C."/>
            <person name="Sibirny A.A."/>
            <person name="Slot J.C."/>
            <person name="Stielow J.B."/>
            <person name="Sun H."/>
            <person name="Kurtzman C.P."/>
            <person name="Blackwell M."/>
            <person name="Grigoriev I.V."/>
            <person name="Jeffries T.W."/>
        </authorList>
    </citation>
    <scope>NUCLEOTIDE SEQUENCE [LARGE SCALE GENOMIC DNA]</scope>
    <source>
        <strain evidence="5 6">NRRL Y-2026</strain>
    </source>
</reference>
<evidence type="ECO:0008006" key="7">
    <source>
        <dbReference type="Google" id="ProtNLM"/>
    </source>
</evidence>
<dbReference type="AlphaFoldDB" id="A0A1E3NPW5"/>
<dbReference type="Pfam" id="PF03715">
    <property type="entry name" value="Noc2"/>
    <property type="match status" value="1"/>
</dbReference>